<dbReference type="Proteomes" id="UP000365705">
    <property type="component" value="Unassembled WGS sequence"/>
</dbReference>
<dbReference type="AlphaFoldDB" id="A0A099YBV7"/>
<evidence type="ECO:0000313" key="7">
    <source>
        <dbReference type="EMBL" id="KGL66886.1"/>
    </source>
</evidence>
<keyword evidence="9" id="KW-0346">Stress response</keyword>
<dbReference type="Pfam" id="PF01479">
    <property type="entry name" value="S4"/>
    <property type="match status" value="1"/>
</dbReference>
<protein>
    <recommendedName>
        <fullName evidence="5">RQC P-site tRNA stabilizing factor</fullName>
        <shortName evidence="5">RqcP</shortName>
    </recommendedName>
    <alternativeName>
        <fullName evidence="5">Ribosome-associated protein quality control protein P</fullName>
    </alternativeName>
</protein>
<dbReference type="GO" id="GO:0043023">
    <property type="term" value="F:ribosomal large subunit binding"/>
    <property type="evidence" value="ECO:0007669"/>
    <property type="project" value="UniProtKB-UniRule"/>
</dbReference>
<dbReference type="GO" id="GO:0000049">
    <property type="term" value="F:tRNA binding"/>
    <property type="evidence" value="ECO:0007669"/>
    <property type="project" value="UniProtKB-UniRule"/>
</dbReference>
<dbReference type="SUPFAM" id="SSF55174">
    <property type="entry name" value="Alpha-L RNA-binding motif"/>
    <property type="match status" value="1"/>
</dbReference>
<reference evidence="9 11" key="2">
    <citation type="submission" date="2019-06" db="EMBL/GenBank/DDBJ databases">
        <authorList>
            <person name="Rodrigo-Torres L."/>
            <person name="Arahal R. D."/>
            <person name="Lucena T."/>
        </authorList>
    </citation>
    <scope>NUCLEOTIDE SEQUENCE [LARGE SCALE GENOMIC DNA]</scope>
    <source>
        <strain evidence="9 11">INIA P508</strain>
    </source>
</reference>
<dbReference type="InterPro" id="IPR036986">
    <property type="entry name" value="S4_RNA-bd_sf"/>
</dbReference>
<gene>
    <name evidence="9" type="primary">hslR</name>
    <name evidence="5" type="synonym">rqcP</name>
    <name evidence="9" type="ORF">LMUP508_01414</name>
    <name evidence="7" type="ORF">LX03_05160</name>
    <name evidence="8" type="ORF">PO158_00050</name>
</gene>
<dbReference type="GO" id="GO:0072344">
    <property type="term" value="P:rescue of stalled ribosome"/>
    <property type="evidence" value="ECO:0007669"/>
    <property type="project" value="UniProtKB-UniRule"/>
</dbReference>
<comment type="subunit">
    <text evidence="5">Associates with stalled 50S ribosomal subunits. Binds to RqcH, 23S rRNA and the P-site tRNA. Does not require RqcH for association with 50S subunits.</text>
</comment>
<dbReference type="EMBL" id="CABFNH010000019">
    <property type="protein sequence ID" value="VTZ91275.1"/>
    <property type="molecule type" value="Genomic_DNA"/>
</dbReference>
<dbReference type="Gene3D" id="3.10.290.10">
    <property type="entry name" value="RNA-binding S4 domain"/>
    <property type="match status" value="1"/>
</dbReference>
<comment type="function">
    <text evidence="5">Key component of the ribosome quality control system (RQC), a ribosome-associated complex that mediates the extraction of incompletely synthesized nascent chains from stalled ribosomes and their subsequent degradation. RqcH recruits Ala-charged tRNA, and with RqcP directs the elongation of stalled nascent chains on 50S ribosomal subunits, leading to non-templated C-terminal alanine extensions (Ala tail). The Ala tail promotes nascent chain degradation. RqcP is associated with the translocation-like movement of the peptidyl-tRNA from the A-site into the P-site.</text>
</comment>
<dbReference type="Proteomes" id="UP001218021">
    <property type="component" value="Unassembled WGS sequence"/>
</dbReference>
<dbReference type="PIRSF" id="PIRSF038881">
    <property type="entry name" value="RNAbp_HP1423"/>
    <property type="match status" value="1"/>
</dbReference>
<evidence type="ECO:0000313" key="8">
    <source>
        <dbReference type="EMBL" id="MDC2826709.1"/>
    </source>
</evidence>
<evidence type="ECO:0000256" key="1">
    <source>
        <dbReference type="ARBA" id="ARBA00022555"/>
    </source>
</evidence>
<evidence type="ECO:0000259" key="6">
    <source>
        <dbReference type="SMART" id="SM00363"/>
    </source>
</evidence>
<keyword evidence="1 5" id="KW-0820">tRNA-binding</keyword>
<dbReference type="InterPro" id="IPR025490">
    <property type="entry name" value="RqcP"/>
</dbReference>
<sequence length="93" mass="10596">MRLDKFLKVSRIIKRRTVAKKIADQGRILVNGKPAKSSSSVKAGDELTIQFGNKTETVRIDQIIETTKKSETDQMYTIIDEKFAEDFSNPFDD</sequence>
<dbReference type="HAMAP" id="MF_00871">
    <property type="entry name" value="RqcP"/>
    <property type="match status" value="1"/>
</dbReference>
<accession>A0A099YBV7</accession>
<evidence type="ECO:0000313" key="11">
    <source>
        <dbReference type="Proteomes" id="UP000365705"/>
    </source>
</evidence>
<feature type="domain" description="RNA-binding S4" evidence="6">
    <location>
        <begin position="1"/>
        <end position="63"/>
    </location>
</feature>
<dbReference type="GeneID" id="57113346"/>
<evidence type="ECO:0000313" key="9">
    <source>
        <dbReference type="EMBL" id="VTZ91275.1"/>
    </source>
</evidence>
<dbReference type="GO" id="GO:0019843">
    <property type="term" value="F:rRNA binding"/>
    <property type="evidence" value="ECO:0007669"/>
    <property type="project" value="UniProtKB-UniRule"/>
</dbReference>
<keyword evidence="2 5" id="KW-0699">rRNA-binding</keyword>
<dbReference type="SMART" id="SM00363">
    <property type="entry name" value="S4"/>
    <property type="match status" value="1"/>
</dbReference>
<dbReference type="PROSITE" id="PS50889">
    <property type="entry name" value="S4"/>
    <property type="match status" value="1"/>
</dbReference>
<dbReference type="InterPro" id="IPR002942">
    <property type="entry name" value="S4_RNA-bd"/>
</dbReference>
<dbReference type="RefSeq" id="WP_006499415.1">
    <property type="nucleotide sequence ID" value="NZ_CABFNH010000019.1"/>
</dbReference>
<dbReference type="EMBL" id="JROC01000031">
    <property type="protein sequence ID" value="KGL66886.1"/>
    <property type="molecule type" value="Genomic_DNA"/>
</dbReference>
<name>A0A099YBV7_LIMMU</name>
<evidence type="ECO:0000256" key="4">
    <source>
        <dbReference type="ARBA" id="ARBA00022917"/>
    </source>
</evidence>
<reference evidence="7 10" key="1">
    <citation type="submission" date="2014-09" db="EMBL/GenBank/DDBJ databases">
        <title>Lactobacillus mucosae CRL573 Genome Sequencing.</title>
        <authorList>
            <person name="Bleckwedel J."/>
            <person name="Teran L.C."/>
            <person name="Bonacina J."/>
            <person name="Saavedra L."/>
            <person name="Mozzi F.B."/>
            <person name="Raya R.R."/>
        </authorList>
    </citation>
    <scope>NUCLEOTIDE SEQUENCE [LARGE SCALE GENOMIC DNA]</scope>
    <source>
        <strain evidence="7 10">CRL573</strain>
    </source>
</reference>
<evidence type="ECO:0000256" key="3">
    <source>
        <dbReference type="ARBA" id="ARBA00022884"/>
    </source>
</evidence>
<evidence type="ECO:0000313" key="10">
    <source>
        <dbReference type="Proteomes" id="UP000030001"/>
    </source>
</evidence>
<proteinExistence type="inferred from homology"/>
<evidence type="ECO:0000256" key="2">
    <source>
        <dbReference type="ARBA" id="ARBA00022730"/>
    </source>
</evidence>
<comment type="similarity">
    <text evidence="5">Belongs to the RqcP family.</text>
</comment>
<organism evidence="7 10">
    <name type="scientific">Limosilactobacillus mucosae</name>
    <name type="common">Lactobacillus mucosae</name>
    <dbReference type="NCBI Taxonomy" id="97478"/>
    <lineage>
        <taxon>Bacteria</taxon>
        <taxon>Bacillati</taxon>
        <taxon>Bacillota</taxon>
        <taxon>Bacilli</taxon>
        <taxon>Lactobacillales</taxon>
        <taxon>Lactobacillaceae</taxon>
        <taxon>Limosilactobacillus</taxon>
    </lineage>
</organism>
<dbReference type="EMBL" id="JAQOND010000001">
    <property type="protein sequence ID" value="MDC2826709.1"/>
    <property type="molecule type" value="Genomic_DNA"/>
</dbReference>
<keyword evidence="3 5" id="KW-0694">RNA-binding</keyword>
<dbReference type="CDD" id="cd00165">
    <property type="entry name" value="S4"/>
    <property type="match status" value="1"/>
</dbReference>
<dbReference type="Proteomes" id="UP000030001">
    <property type="component" value="Unassembled WGS sequence"/>
</dbReference>
<keyword evidence="4 5" id="KW-0648">Protein biosynthesis</keyword>
<evidence type="ECO:0000256" key="5">
    <source>
        <dbReference type="HAMAP-Rule" id="MF_00871"/>
    </source>
</evidence>
<reference evidence="8" key="3">
    <citation type="submission" date="2023-01" db="EMBL/GenBank/DDBJ databases">
        <title>Genome analysis of 13 Lactobacillus isolated from gut of wild boar.</title>
        <authorList>
            <person name="Papp P."/>
            <person name="Libisch B."/>
            <person name="Nagy T."/>
            <person name="Olasz F."/>
        </authorList>
    </citation>
    <scope>NUCLEOTIDE SEQUENCE</scope>
    <source>
        <strain evidence="8">F108</strain>
    </source>
</reference>